<evidence type="ECO:0000313" key="1">
    <source>
        <dbReference type="EMBL" id="RIY39779.1"/>
    </source>
</evidence>
<gene>
    <name evidence="1" type="ORF">CJP73_13135</name>
</gene>
<dbReference type="RefSeq" id="WP_119516736.1">
    <property type="nucleotide sequence ID" value="NZ_NQYH01000013.1"/>
</dbReference>
<proteinExistence type="predicted"/>
<organism evidence="1 2">
    <name type="scientific">Neopusillimonas maritima</name>
    <dbReference type="NCBI Taxonomy" id="2026239"/>
    <lineage>
        <taxon>Bacteria</taxon>
        <taxon>Pseudomonadati</taxon>
        <taxon>Pseudomonadota</taxon>
        <taxon>Betaproteobacteria</taxon>
        <taxon>Burkholderiales</taxon>
        <taxon>Alcaligenaceae</taxon>
        <taxon>Neopusillimonas</taxon>
    </lineage>
</organism>
<dbReference type="OrthoDB" id="63182at2"/>
<sequence length="182" mass="21014">MSKFRQKQFQGKLYTFEHLKPIRLRVPLNATKSLALELMVEFGCHCFTEEFDSQRHGLDHKYSHKNEVRAFDIERYECSLHLPAVINEMQRGMIYKVDRSYTYAAHISLDSDNVPKTYSIFFSLAKVVCVDTFALKMFVKSAYLKPSVAKPNTQSWRFVSLAGQIAGAFPPKGKKVKPQQKK</sequence>
<reference evidence="1 2" key="1">
    <citation type="submission" date="2017-08" db="EMBL/GenBank/DDBJ databases">
        <title>Pusillimonas indicus sp. nov., a member of the family Alcaligenaceae isolated from surface seawater.</title>
        <authorList>
            <person name="Li J."/>
        </authorList>
    </citation>
    <scope>NUCLEOTIDE SEQUENCE [LARGE SCALE GENOMIC DNA]</scope>
    <source>
        <strain evidence="1 2">L52-1-41</strain>
    </source>
</reference>
<name>A0A3A1YRA5_9BURK</name>
<protein>
    <submittedName>
        <fullName evidence="1">Uncharacterized protein</fullName>
    </submittedName>
</protein>
<accession>A0A3A1YRA5</accession>
<comment type="caution">
    <text evidence="1">The sequence shown here is derived from an EMBL/GenBank/DDBJ whole genome shotgun (WGS) entry which is preliminary data.</text>
</comment>
<dbReference type="Proteomes" id="UP000266206">
    <property type="component" value="Unassembled WGS sequence"/>
</dbReference>
<dbReference type="AlphaFoldDB" id="A0A3A1YRA5"/>
<dbReference type="EMBL" id="NQYH01000013">
    <property type="protein sequence ID" value="RIY39779.1"/>
    <property type="molecule type" value="Genomic_DNA"/>
</dbReference>
<evidence type="ECO:0000313" key="2">
    <source>
        <dbReference type="Proteomes" id="UP000266206"/>
    </source>
</evidence>